<keyword evidence="5" id="KW-1185">Reference proteome</keyword>
<dbReference type="EMBL" id="FOIR01000001">
    <property type="protein sequence ID" value="SEV96911.1"/>
    <property type="molecule type" value="Genomic_DNA"/>
</dbReference>
<dbReference type="GeneID" id="99985713"/>
<evidence type="ECO:0000256" key="1">
    <source>
        <dbReference type="ARBA" id="ARBA00022679"/>
    </source>
</evidence>
<dbReference type="AlphaFoldDB" id="A0A1I0N8A5"/>
<evidence type="ECO:0000313" key="4">
    <source>
        <dbReference type="EMBL" id="SEV96911.1"/>
    </source>
</evidence>
<reference evidence="5" key="1">
    <citation type="submission" date="2016-10" db="EMBL/GenBank/DDBJ databases">
        <authorList>
            <person name="Varghese N."/>
            <person name="Submissions S."/>
        </authorList>
    </citation>
    <scope>NUCLEOTIDE SEQUENCE [LARGE SCALE GENOMIC DNA]</scope>
    <source>
        <strain evidence="5">CGMCC 1.12402</strain>
    </source>
</reference>
<dbReference type="PROSITE" id="PS00101">
    <property type="entry name" value="HEXAPEP_TRANSFERASES"/>
    <property type="match status" value="1"/>
</dbReference>
<evidence type="ECO:0000256" key="2">
    <source>
        <dbReference type="ARBA" id="ARBA00022737"/>
    </source>
</evidence>
<dbReference type="InterPro" id="IPR001451">
    <property type="entry name" value="Hexapep"/>
</dbReference>
<dbReference type="Proteomes" id="UP000199437">
    <property type="component" value="Unassembled WGS sequence"/>
</dbReference>
<dbReference type="PANTHER" id="PTHR23416">
    <property type="entry name" value="SIALIC ACID SYNTHASE-RELATED"/>
    <property type="match status" value="1"/>
</dbReference>
<keyword evidence="2" id="KW-0677">Repeat</keyword>
<sequence>MSNKENRFGLGWDAKSKLWAYFALAFWFTRGVWRRLFFSTSKGLVLVGRRVTIRSAHKLSVGKNFLIEEGAELNCNALGGMHFGNRVTIGKYAIVRPSNIYGGAVGEGMSIGDNSNIGPYSYIGCSGKVTIGNNVMMGPRVSMFAENHNYSDTSIPMKEQGVSLSEIVVNNDCWIASNATILAGVTIGEGSIIAAGAVVTKDIPPYSIVAGNPAKVIKSRKVER</sequence>
<keyword evidence="3" id="KW-0012">Acyltransferase</keyword>
<proteinExistence type="predicted"/>
<organism evidence="4 5">
    <name type="scientific">Roseivirga pacifica</name>
    <dbReference type="NCBI Taxonomy" id="1267423"/>
    <lineage>
        <taxon>Bacteria</taxon>
        <taxon>Pseudomonadati</taxon>
        <taxon>Bacteroidota</taxon>
        <taxon>Cytophagia</taxon>
        <taxon>Cytophagales</taxon>
        <taxon>Roseivirgaceae</taxon>
        <taxon>Roseivirga</taxon>
    </lineage>
</organism>
<dbReference type="SUPFAM" id="SSF51161">
    <property type="entry name" value="Trimeric LpxA-like enzymes"/>
    <property type="match status" value="1"/>
</dbReference>
<dbReference type="PANTHER" id="PTHR23416:SF78">
    <property type="entry name" value="LIPOPOLYSACCHARIDE BIOSYNTHESIS O-ACETYL TRANSFERASE WBBJ-RELATED"/>
    <property type="match status" value="1"/>
</dbReference>
<keyword evidence="1 4" id="KW-0808">Transferase</keyword>
<dbReference type="OrthoDB" id="9814490at2"/>
<dbReference type="InterPro" id="IPR011004">
    <property type="entry name" value="Trimer_LpxA-like_sf"/>
</dbReference>
<name>A0A1I0N8A5_9BACT</name>
<dbReference type="Gene3D" id="2.160.10.10">
    <property type="entry name" value="Hexapeptide repeat proteins"/>
    <property type="match status" value="1"/>
</dbReference>
<dbReference type="GO" id="GO:0016746">
    <property type="term" value="F:acyltransferase activity"/>
    <property type="evidence" value="ECO:0007669"/>
    <property type="project" value="UniProtKB-KW"/>
</dbReference>
<evidence type="ECO:0000256" key="3">
    <source>
        <dbReference type="ARBA" id="ARBA00023315"/>
    </source>
</evidence>
<accession>A0A1I0N8A5</accession>
<dbReference type="InterPro" id="IPR018357">
    <property type="entry name" value="Hexapep_transf_CS"/>
</dbReference>
<dbReference type="RefSeq" id="WP_090257378.1">
    <property type="nucleotide sequence ID" value="NZ_FOIR01000001.1"/>
</dbReference>
<evidence type="ECO:0000313" key="5">
    <source>
        <dbReference type="Proteomes" id="UP000199437"/>
    </source>
</evidence>
<dbReference type="Pfam" id="PF00132">
    <property type="entry name" value="Hexapep"/>
    <property type="match status" value="1"/>
</dbReference>
<gene>
    <name evidence="4" type="ORF">SAMN05216290_0975</name>
</gene>
<dbReference type="InterPro" id="IPR051159">
    <property type="entry name" value="Hexapeptide_acetyltransf"/>
</dbReference>
<dbReference type="CDD" id="cd04647">
    <property type="entry name" value="LbH_MAT_like"/>
    <property type="match status" value="1"/>
</dbReference>
<dbReference type="STRING" id="1267423.SAMN05216290_0975"/>
<protein>
    <submittedName>
        <fullName evidence="4">Acetyltransferase (Isoleucine patch superfamily)</fullName>
    </submittedName>
</protein>